<evidence type="ECO:0000256" key="7">
    <source>
        <dbReference type="ARBA" id="ARBA00022475"/>
    </source>
</evidence>
<evidence type="ECO:0000256" key="4">
    <source>
        <dbReference type="ARBA" id="ARBA00010561"/>
    </source>
</evidence>
<comment type="subcellular location">
    <subcellularLocation>
        <location evidence="2 19">Cell membrane</location>
        <topology evidence="2 19">Multi-pass membrane protein</topology>
    </subcellularLocation>
</comment>
<evidence type="ECO:0000256" key="18">
    <source>
        <dbReference type="ARBA" id="ARBA00049504"/>
    </source>
</evidence>
<evidence type="ECO:0000256" key="12">
    <source>
        <dbReference type="ARBA" id="ARBA00022989"/>
    </source>
</evidence>
<evidence type="ECO:0000256" key="13">
    <source>
        <dbReference type="ARBA" id="ARBA00023136"/>
    </source>
</evidence>
<dbReference type="UniPathway" id="UPA00148">
    <property type="reaction ID" value="UER00238"/>
</dbReference>
<evidence type="ECO:0000256" key="9">
    <source>
        <dbReference type="ARBA" id="ARBA00022679"/>
    </source>
</evidence>
<comment type="catalytic activity">
    <reaction evidence="17 19">
        <text>alpha-ribazole + adenosylcob(III)inamide-GDP = adenosylcob(III)alamin + GMP + H(+)</text>
        <dbReference type="Rhea" id="RHEA:16049"/>
        <dbReference type="ChEBI" id="CHEBI:10329"/>
        <dbReference type="ChEBI" id="CHEBI:15378"/>
        <dbReference type="ChEBI" id="CHEBI:18408"/>
        <dbReference type="ChEBI" id="CHEBI:58115"/>
        <dbReference type="ChEBI" id="CHEBI:60487"/>
        <dbReference type="EC" id="2.7.8.26"/>
    </reaction>
</comment>
<dbReference type="EMBL" id="CP009922">
    <property type="protein sequence ID" value="AKG42488.1"/>
    <property type="molecule type" value="Genomic_DNA"/>
</dbReference>
<dbReference type="KEGG" id="sxi:SXIM_11040"/>
<evidence type="ECO:0000256" key="17">
    <source>
        <dbReference type="ARBA" id="ARBA00048623"/>
    </source>
</evidence>
<sequence>MRHGLRFAFGTLTVLPPGRTPPRWDRDTARVGMLCAPVAGFVIGLCAAGAGWGLSRLGFGVWLVAVGTVAVPAVLSRGLHLDGLADVADGLGSGRPAEGALAVMKRSDIGPFGVVTLLFVLLAQVAAFAQLYGAGERYGLVAAVLCGLVSRTALTLGCRAGVPAARADGLGAVVAGVVPRGGAYAVAGSVVALSTLVVWPLGGCAALLGLCAAEGLLARCRRRLGGVTGDVLGALSETAGTAALLVATLGAG</sequence>
<evidence type="ECO:0000256" key="1">
    <source>
        <dbReference type="ARBA" id="ARBA00001946"/>
    </source>
</evidence>
<comment type="pathway">
    <text evidence="3 19">Cofactor biosynthesis; adenosylcobalamin biosynthesis; adenosylcobalamin from cob(II)yrinate a,c-diamide: step 7/7.</text>
</comment>
<dbReference type="STRING" id="408015.SXIM_11040"/>
<comment type="cofactor">
    <cofactor evidence="1 19">
        <name>Mg(2+)</name>
        <dbReference type="ChEBI" id="CHEBI:18420"/>
    </cofactor>
</comment>
<keyword evidence="7 19" id="KW-1003">Cell membrane</keyword>
<keyword evidence="11 19" id="KW-0460">Magnesium</keyword>
<feature type="transmembrane region" description="Helical" evidence="19">
    <location>
        <begin position="112"/>
        <end position="132"/>
    </location>
</feature>
<evidence type="ECO:0000313" key="20">
    <source>
        <dbReference type="EMBL" id="AKG42488.1"/>
    </source>
</evidence>
<evidence type="ECO:0000256" key="15">
    <source>
        <dbReference type="ARBA" id="ARBA00032605"/>
    </source>
</evidence>
<feature type="transmembrane region" description="Helical" evidence="19">
    <location>
        <begin position="138"/>
        <end position="158"/>
    </location>
</feature>
<evidence type="ECO:0000256" key="5">
    <source>
        <dbReference type="ARBA" id="ARBA00013200"/>
    </source>
</evidence>
<feature type="transmembrane region" description="Helical" evidence="19">
    <location>
        <begin position="170"/>
        <end position="191"/>
    </location>
</feature>
<reference evidence="20" key="1">
    <citation type="submission" date="2019-08" db="EMBL/GenBank/DDBJ databases">
        <title>Complete genome sequence of a mangrove-derived Streptomyces xiamenensis.</title>
        <authorList>
            <person name="Xu J."/>
        </authorList>
    </citation>
    <scope>NUCLEOTIDE SEQUENCE</scope>
    <source>
        <strain evidence="20">318</strain>
    </source>
</reference>
<dbReference type="Proteomes" id="UP000034034">
    <property type="component" value="Chromosome"/>
</dbReference>
<feature type="transmembrane region" description="Helical" evidence="19">
    <location>
        <begin position="57"/>
        <end position="75"/>
    </location>
</feature>
<comment type="function">
    <text evidence="14 19">Joins adenosylcobinamide-GDP and alpha-ribazole to generate adenosylcobalamin (Ado-cobalamin). Also synthesizes adenosylcobalamin 5'-phosphate from adenosylcobinamide-GDP and alpha-ribazole 5'-phosphate.</text>
</comment>
<dbReference type="GO" id="GO:0005886">
    <property type="term" value="C:plasma membrane"/>
    <property type="evidence" value="ECO:0007669"/>
    <property type="project" value="UniProtKB-SubCell"/>
</dbReference>
<organism evidence="20 21">
    <name type="scientific">Streptomyces xiamenensis</name>
    <dbReference type="NCBI Taxonomy" id="408015"/>
    <lineage>
        <taxon>Bacteria</taxon>
        <taxon>Bacillati</taxon>
        <taxon>Actinomycetota</taxon>
        <taxon>Actinomycetes</taxon>
        <taxon>Kitasatosporales</taxon>
        <taxon>Streptomycetaceae</taxon>
        <taxon>Streptomyces</taxon>
    </lineage>
</organism>
<keyword evidence="8 19" id="KW-0169">Cobalamin biosynthesis</keyword>
<evidence type="ECO:0000256" key="3">
    <source>
        <dbReference type="ARBA" id="ARBA00004663"/>
    </source>
</evidence>
<dbReference type="PANTHER" id="PTHR34148:SF1">
    <property type="entry name" value="ADENOSYLCOBINAMIDE-GDP RIBAZOLETRANSFERASE"/>
    <property type="match status" value="1"/>
</dbReference>
<gene>
    <name evidence="19" type="primary">cobS</name>
    <name evidence="20" type="ORF">SXIM_11040</name>
</gene>
<dbReference type="AlphaFoldDB" id="A0A0F7FSD4"/>
<proteinExistence type="inferred from homology"/>
<keyword evidence="9 19" id="KW-0808">Transferase</keyword>
<comment type="similarity">
    <text evidence="4 19">Belongs to the CobS family.</text>
</comment>
<dbReference type="HAMAP" id="MF_00719">
    <property type="entry name" value="CobS"/>
    <property type="match status" value="1"/>
</dbReference>
<dbReference type="PATRIC" id="fig|408015.6.peg.1134"/>
<feature type="transmembrane region" description="Helical" evidence="19">
    <location>
        <begin position="31"/>
        <end position="51"/>
    </location>
</feature>
<dbReference type="GO" id="GO:0051073">
    <property type="term" value="F:adenosylcobinamide-GDP ribazoletransferase activity"/>
    <property type="evidence" value="ECO:0007669"/>
    <property type="project" value="UniProtKB-UniRule"/>
</dbReference>
<protein>
    <recommendedName>
        <fullName evidence="6 19">Adenosylcobinamide-GDP ribazoletransferase</fullName>
        <ecNumber evidence="5 19">2.7.8.26</ecNumber>
    </recommendedName>
    <alternativeName>
        <fullName evidence="16 19">Cobalamin synthase</fullName>
    </alternativeName>
    <alternativeName>
        <fullName evidence="15 19">Cobalamin-5'-phosphate synthase</fullName>
    </alternativeName>
</protein>
<dbReference type="GO" id="GO:0008818">
    <property type="term" value="F:cobalamin 5'-phosphate synthase activity"/>
    <property type="evidence" value="ECO:0007669"/>
    <property type="project" value="UniProtKB-UniRule"/>
</dbReference>
<feature type="transmembrane region" description="Helical" evidence="19">
    <location>
        <begin position="197"/>
        <end position="217"/>
    </location>
</feature>
<keyword evidence="10 19" id="KW-0812">Transmembrane</keyword>
<evidence type="ECO:0000256" key="8">
    <source>
        <dbReference type="ARBA" id="ARBA00022573"/>
    </source>
</evidence>
<evidence type="ECO:0000256" key="14">
    <source>
        <dbReference type="ARBA" id="ARBA00025228"/>
    </source>
</evidence>
<dbReference type="GO" id="GO:0009236">
    <property type="term" value="P:cobalamin biosynthetic process"/>
    <property type="evidence" value="ECO:0007669"/>
    <property type="project" value="UniProtKB-UniRule"/>
</dbReference>
<dbReference type="PANTHER" id="PTHR34148">
    <property type="entry name" value="ADENOSYLCOBINAMIDE-GDP RIBAZOLETRANSFERASE"/>
    <property type="match status" value="1"/>
</dbReference>
<dbReference type="InterPro" id="IPR003805">
    <property type="entry name" value="CobS"/>
</dbReference>
<dbReference type="HOGENOM" id="CLU_057426_0_1_11"/>
<evidence type="ECO:0000256" key="11">
    <source>
        <dbReference type="ARBA" id="ARBA00022842"/>
    </source>
</evidence>
<evidence type="ECO:0000256" key="16">
    <source>
        <dbReference type="ARBA" id="ARBA00032853"/>
    </source>
</evidence>
<evidence type="ECO:0000313" key="21">
    <source>
        <dbReference type="Proteomes" id="UP000034034"/>
    </source>
</evidence>
<comment type="catalytic activity">
    <reaction evidence="18 19">
        <text>alpha-ribazole 5'-phosphate + adenosylcob(III)inamide-GDP = adenosylcob(III)alamin 5'-phosphate + GMP + H(+)</text>
        <dbReference type="Rhea" id="RHEA:23560"/>
        <dbReference type="ChEBI" id="CHEBI:15378"/>
        <dbReference type="ChEBI" id="CHEBI:57918"/>
        <dbReference type="ChEBI" id="CHEBI:58115"/>
        <dbReference type="ChEBI" id="CHEBI:60487"/>
        <dbReference type="ChEBI" id="CHEBI:60493"/>
        <dbReference type="EC" id="2.7.8.26"/>
    </reaction>
</comment>
<dbReference type="Pfam" id="PF02654">
    <property type="entry name" value="CobS"/>
    <property type="match status" value="1"/>
</dbReference>
<keyword evidence="13 19" id="KW-0472">Membrane</keyword>
<evidence type="ECO:0000256" key="10">
    <source>
        <dbReference type="ARBA" id="ARBA00022692"/>
    </source>
</evidence>
<keyword evidence="21" id="KW-1185">Reference proteome</keyword>
<evidence type="ECO:0000256" key="2">
    <source>
        <dbReference type="ARBA" id="ARBA00004651"/>
    </source>
</evidence>
<dbReference type="EC" id="2.7.8.26" evidence="5 19"/>
<keyword evidence="12 19" id="KW-1133">Transmembrane helix</keyword>
<name>A0A0F7FSD4_9ACTN</name>
<evidence type="ECO:0000256" key="19">
    <source>
        <dbReference type="HAMAP-Rule" id="MF_00719"/>
    </source>
</evidence>
<accession>A0A0F7FSD4</accession>
<evidence type="ECO:0000256" key="6">
    <source>
        <dbReference type="ARBA" id="ARBA00015850"/>
    </source>
</evidence>